<evidence type="ECO:0000313" key="3">
    <source>
        <dbReference type="Proteomes" id="UP000014028"/>
    </source>
</evidence>
<dbReference type="AlphaFoldDB" id="A0A9W5VRX4"/>
<feature type="region of interest" description="Disordered" evidence="1">
    <location>
        <begin position="149"/>
        <end position="172"/>
    </location>
</feature>
<evidence type="ECO:0000256" key="1">
    <source>
        <dbReference type="SAM" id="MobiDB-lite"/>
    </source>
</evidence>
<accession>A0A9W5VRX4</accession>
<comment type="caution">
    <text evidence="2">The sequence shown here is derived from an EMBL/GenBank/DDBJ whole genome shotgun (WGS) entry which is preliminary data.</text>
</comment>
<gene>
    <name evidence="2" type="ORF">IKC_04964</name>
</gene>
<evidence type="ECO:0008006" key="4">
    <source>
        <dbReference type="Google" id="ProtNLM"/>
    </source>
</evidence>
<dbReference type="Proteomes" id="UP000014028">
    <property type="component" value="Unassembled WGS sequence"/>
</dbReference>
<protein>
    <recommendedName>
        <fullName evidence="4">Scaffold protein</fullName>
    </recommendedName>
</protein>
<name>A0A9W5VRX4_BACCE</name>
<proteinExistence type="predicted"/>
<feature type="region of interest" description="Disordered" evidence="1">
    <location>
        <begin position="15"/>
        <end position="81"/>
    </location>
</feature>
<reference evidence="2 3" key="1">
    <citation type="submission" date="2012-12" db="EMBL/GenBank/DDBJ databases">
        <title>The Genome Sequence of Bacillus cereus VD184.</title>
        <authorList>
            <consortium name="The Broad Institute Genome Sequencing Platform"/>
            <consortium name="The Broad Institute Genome Sequencing Center for Infectious Disease"/>
            <person name="Feldgarden M."/>
            <person name="Van der Auwera G.A."/>
            <person name="Mahillon J."/>
            <person name="Duprez V."/>
            <person name="Timmery S."/>
            <person name="Mattelet C."/>
            <person name="Dierick K."/>
            <person name="Sun M."/>
            <person name="Yu Z."/>
            <person name="Zhu L."/>
            <person name="Hu X."/>
            <person name="Shank E.B."/>
            <person name="Swiecicka I."/>
            <person name="Hansen B.M."/>
            <person name="Andrup L."/>
            <person name="Walker B."/>
            <person name="Young S.K."/>
            <person name="Zeng Q."/>
            <person name="Gargeya S."/>
            <person name="Fitzgerald M."/>
            <person name="Haas B."/>
            <person name="Abouelleil A."/>
            <person name="Alvarado L."/>
            <person name="Arachchi H.M."/>
            <person name="Berlin A.M."/>
            <person name="Chapman S.B."/>
            <person name="Dewar J."/>
            <person name="Goldberg J."/>
            <person name="Griggs A."/>
            <person name="Gujja S."/>
            <person name="Hansen M."/>
            <person name="Howarth C."/>
            <person name="Imamovic A."/>
            <person name="Larimer J."/>
            <person name="McCowan C."/>
            <person name="Murphy C."/>
            <person name="Neiman D."/>
            <person name="Pearson M."/>
            <person name="Priest M."/>
            <person name="Roberts A."/>
            <person name="Saif S."/>
            <person name="Shea T."/>
            <person name="Sisk P."/>
            <person name="Sykes S."/>
            <person name="Wortman J."/>
            <person name="Nusbaum C."/>
            <person name="Birren B."/>
        </authorList>
    </citation>
    <scope>NUCLEOTIDE SEQUENCE [LARGE SCALE GENOMIC DNA]</scope>
    <source>
        <strain evidence="2 3">VD184</strain>
    </source>
</reference>
<feature type="compositionally biased region" description="Basic and acidic residues" evidence="1">
    <location>
        <begin position="40"/>
        <end position="81"/>
    </location>
</feature>
<dbReference type="EMBL" id="AHFK01000060">
    <property type="protein sequence ID" value="EOQ08287.1"/>
    <property type="molecule type" value="Genomic_DNA"/>
</dbReference>
<organism evidence="2 3">
    <name type="scientific">Bacillus cereus VD184</name>
    <dbReference type="NCBI Taxonomy" id="1053242"/>
    <lineage>
        <taxon>Bacteria</taxon>
        <taxon>Bacillati</taxon>
        <taxon>Bacillota</taxon>
        <taxon>Bacilli</taxon>
        <taxon>Bacillales</taxon>
        <taxon>Bacillaceae</taxon>
        <taxon>Bacillus</taxon>
        <taxon>Bacillus cereus group</taxon>
    </lineage>
</organism>
<feature type="compositionally biased region" description="Pro residues" evidence="1">
    <location>
        <begin position="26"/>
        <end position="39"/>
    </location>
</feature>
<sequence length="189" mass="20986">MRLIDQKKASFRLRLGNLQHFSDPEPGGPQDPPTPPEPPTPKHTDEDVQRMIDEALAKAKAEADEKAEKERQEAERKKLEEQEKYKALYENLQQQVEEQKTKAVDAKKEAILAGANYAPEQIVLVKDLLKGESDEELKQSLESVKSVVLPLGSGADPSPGNPKRGNPELKDLADVGRDLYAKLKADGKL</sequence>
<evidence type="ECO:0000313" key="2">
    <source>
        <dbReference type="EMBL" id="EOQ08287.1"/>
    </source>
</evidence>
<dbReference type="RefSeq" id="WP_016123156.1">
    <property type="nucleotide sequence ID" value="NZ_KB976834.1"/>
</dbReference>